<dbReference type="InterPro" id="IPR027417">
    <property type="entry name" value="P-loop_NTPase"/>
</dbReference>
<dbReference type="GO" id="GO:0016301">
    <property type="term" value="F:kinase activity"/>
    <property type="evidence" value="ECO:0007669"/>
    <property type="project" value="UniProtKB-KW"/>
</dbReference>
<dbReference type="SUPFAM" id="SSF52540">
    <property type="entry name" value="P-loop containing nucleoside triphosphate hydrolases"/>
    <property type="match status" value="1"/>
</dbReference>
<dbReference type="Gene3D" id="3.40.50.300">
    <property type="entry name" value="P-loop containing nucleotide triphosphate hydrolases"/>
    <property type="match status" value="2"/>
</dbReference>
<reference evidence="2" key="1">
    <citation type="journal article" date="2014" name="Genome Announc.">
        <title>Genome sequence and annotation of Acremonium chrysogenum, producer of the beta-lactam antibiotic cephalosporin C.</title>
        <authorList>
            <person name="Terfehr D."/>
            <person name="Dahlmann T.A."/>
            <person name="Specht T."/>
            <person name="Zadra I."/>
            <person name="Kuernsteiner H."/>
            <person name="Kueck U."/>
        </authorList>
    </citation>
    <scope>NUCLEOTIDE SEQUENCE [LARGE SCALE GENOMIC DNA]</scope>
    <source>
        <strain evidence="2">ATCC 11550 / CBS 779.69 / DSM 880 / IAM 14645 / JCM 23072 / IMI 49137</strain>
    </source>
</reference>
<gene>
    <name evidence="1" type="ORF">ACRE_080230</name>
</gene>
<accession>A0A086SVZ3</accession>
<keyword evidence="1" id="KW-0418">Kinase</keyword>
<dbReference type="EMBL" id="JPKY01000137">
    <property type="protein sequence ID" value="KFH41275.1"/>
    <property type="molecule type" value="Genomic_DNA"/>
</dbReference>
<organism evidence="1 2">
    <name type="scientific">Hapsidospora chrysogenum (strain ATCC 11550 / CBS 779.69 / DSM 880 / IAM 14645 / JCM 23072 / IMI 49137)</name>
    <name type="common">Acremonium chrysogenum</name>
    <dbReference type="NCBI Taxonomy" id="857340"/>
    <lineage>
        <taxon>Eukaryota</taxon>
        <taxon>Fungi</taxon>
        <taxon>Dikarya</taxon>
        <taxon>Ascomycota</taxon>
        <taxon>Pezizomycotina</taxon>
        <taxon>Sordariomycetes</taxon>
        <taxon>Hypocreomycetidae</taxon>
        <taxon>Hypocreales</taxon>
        <taxon>Bionectriaceae</taxon>
        <taxon>Hapsidospora</taxon>
    </lineage>
</organism>
<dbReference type="STRING" id="857340.A0A086SVZ3"/>
<comment type="caution">
    <text evidence="1">The sequence shown here is derived from an EMBL/GenBank/DDBJ whole genome shotgun (WGS) entry which is preliminary data.</text>
</comment>
<keyword evidence="2" id="KW-1185">Reference proteome</keyword>
<evidence type="ECO:0000313" key="2">
    <source>
        <dbReference type="Proteomes" id="UP000029964"/>
    </source>
</evidence>
<keyword evidence="1" id="KW-0808">Transferase</keyword>
<dbReference type="OrthoDB" id="6362633at2759"/>
<sequence>MSQTVSLAKTTLMLQGRIEKLLRRQKTCVPRRRLLIALAGVPGSGKSTVSDALLRALTIQGGITDVAVLPMASGLGLPPPLNTMLTVTLSTFDDPGLAFRRRGAPFTFDVEALLRHVLELKAMPVTDCDEPELIFHAPSFDHAVGDPVPEAIAISSRCKVVIIEGNYTLLNDEPWKKIAQIVDERWFVDVEPHVARERLALRHLRAGIEKTMEDAVKRAEDNDLPNGDLVRSKLIDPDVHIIN</sequence>
<dbReference type="HOGENOM" id="CLU_067202_1_1_1"/>
<proteinExistence type="predicted"/>
<name>A0A086SVZ3_HAPC1</name>
<protein>
    <submittedName>
        <fullName evidence="1">Putative uridine kinase-like protein</fullName>
    </submittedName>
</protein>
<dbReference type="PANTHER" id="PTHR10285">
    <property type="entry name" value="URIDINE KINASE"/>
    <property type="match status" value="1"/>
</dbReference>
<dbReference type="AlphaFoldDB" id="A0A086SVZ3"/>
<evidence type="ECO:0000313" key="1">
    <source>
        <dbReference type="EMBL" id="KFH41275.1"/>
    </source>
</evidence>
<dbReference type="Proteomes" id="UP000029964">
    <property type="component" value="Unassembled WGS sequence"/>
</dbReference>